<protein>
    <submittedName>
        <fullName evidence="2">DUF624 domain-containing protein</fullName>
    </submittedName>
</protein>
<evidence type="ECO:0000313" key="3">
    <source>
        <dbReference type="Proteomes" id="UP001084197"/>
    </source>
</evidence>
<feature type="transmembrane region" description="Helical" evidence="1">
    <location>
        <begin position="20"/>
        <end position="46"/>
    </location>
</feature>
<feature type="transmembrane region" description="Helical" evidence="1">
    <location>
        <begin position="104"/>
        <end position="131"/>
    </location>
</feature>
<feature type="transmembrane region" description="Helical" evidence="1">
    <location>
        <begin position="173"/>
        <end position="195"/>
    </location>
</feature>
<dbReference type="EMBL" id="JAPRAT010000032">
    <property type="protein sequence ID" value="MCZ0704293.1"/>
    <property type="molecule type" value="Genomic_DNA"/>
</dbReference>
<keyword evidence="3" id="KW-1185">Reference proteome</keyword>
<keyword evidence="1" id="KW-0812">Transmembrane</keyword>
<evidence type="ECO:0000313" key="2">
    <source>
        <dbReference type="EMBL" id="MCZ0704293.1"/>
    </source>
</evidence>
<evidence type="ECO:0000256" key="1">
    <source>
        <dbReference type="SAM" id="Phobius"/>
    </source>
</evidence>
<dbReference type="InterPro" id="IPR006938">
    <property type="entry name" value="DUF624"/>
</dbReference>
<keyword evidence="1" id="KW-0472">Membrane</keyword>
<gene>
    <name evidence="2" type="ORF">OWO01_13880</name>
</gene>
<accession>A0A9J6RFU6</accession>
<feature type="transmembrane region" description="Helical" evidence="1">
    <location>
        <begin position="143"/>
        <end position="167"/>
    </location>
</feature>
<dbReference type="Proteomes" id="UP001084197">
    <property type="component" value="Unassembled WGS sequence"/>
</dbReference>
<keyword evidence="1" id="KW-1133">Transmembrane helix</keyword>
<organism evidence="2 3">
    <name type="scientific">Natronobacillus azotifigens</name>
    <dbReference type="NCBI Taxonomy" id="472978"/>
    <lineage>
        <taxon>Bacteria</taxon>
        <taxon>Bacillati</taxon>
        <taxon>Bacillota</taxon>
        <taxon>Bacilli</taxon>
        <taxon>Bacillales</taxon>
        <taxon>Bacillaceae</taxon>
        <taxon>Natronobacillus</taxon>
    </lineage>
</organism>
<dbReference type="Pfam" id="PF04854">
    <property type="entry name" value="DUF624"/>
    <property type="match status" value="1"/>
</dbReference>
<dbReference type="AlphaFoldDB" id="A0A9J6RFU6"/>
<comment type="caution">
    <text evidence="2">The sequence shown here is derived from an EMBL/GenBank/DDBJ whole genome shotgun (WGS) entry which is preliminary data.</text>
</comment>
<proteinExistence type="predicted"/>
<feature type="transmembrane region" description="Helical" evidence="1">
    <location>
        <begin position="75"/>
        <end position="98"/>
    </location>
</feature>
<sequence>MNRMIFMIAETAYRFIVLNFLWLVFTLAGLGIFGFMPATVAVFRLIREWLKGEKDIPLFRSYLAFYKAEFVSSNLIGALFLVLFYIIYVNFSFVSYFYTSSIHLYIYIVIFSVATVVVLSFLNTFSVMAHFKHKKTIRYFKTAVGLVFARPGLSLMQLIWLFAYMLIAVNYPTAFIAIGISVFAYVLMSLNYSIFKKFNAV</sequence>
<reference evidence="2" key="1">
    <citation type="submission" date="2022-11" db="EMBL/GenBank/DDBJ databases">
        <title>WGS of Natronobacillus azotifigens 24KS-1, an anaerobic diazotrophic haloalkaliphile from soda-rich habitats.</title>
        <authorList>
            <person name="Sorokin D.Y."/>
            <person name="Merkel A.Y."/>
        </authorList>
    </citation>
    <scope>NUCLEOTIDE SEQUENCE</scope>
    <source>
        <strain evidence="2">24KS-1</strain>
    </source>
</reference>
<dbReference type="RefSeq" id="WP_268781062.1">
    <property type="nucleotide sequence ID" value="NZ_JAPRAT010000032.1"/>
</dbReference>
<name>A0A9J6RFU6_9BACI</name>